<evidence type="ECO:0000313" key="7">
    <source>
        <dbReference type="EMBL" id="PHT44257.1"/>
    </source>
</evidence>
<keyword evidence="8" id="KW-1185">Reference proteome</keyword>
<dbReference type="InterPro" id="IPR000719">
    <property type="entry name" value="Prot_kinase_dom"/>
</dbReference>
<dbReference type="InterPro" id="IPR011009">
    <property type="entry name" value="Kinase-like_dom_sf"/>
</dbReference>
<feature type="domain" description="Protein kinase" evidence="6">
    <location>
        <begin position="81"/>
        <end position="175"/>
    </location>
</feature>
<proteinExistence type="predicted"/>
<organism evidence="7 8">
    <name type="scientific">Capsicum baccatum</name>
    <name type="common">Peruvian pepper</name>
    <dbReference type="NCBI Taxonomy" id="33114"/>
    <lineage>
        <taxon>Eukaryota</taxon>
        <taxon>Viridiplantae</taxon>
        <taxon>Streptophyta</taxon>
        <taxon>Embryophyta</taxon>
        <taxon>Tracheophyta</taxon>
        <taxon>Spermatophyta</taxon>
        <taxon>Magnoliopsida</taxon>
        <taxon>eudicotyledons</taxon>
        <taxon>Gunneridae</taxon>
        <taxon>Pentapetalae</taxon>
        <taxon>asterids</taxon>
        <taxon>lamiids</taxon>
        <taxon>Solanales</taxon>
        <taxon>Solanaceae</taxon>
        <taxon>Solanoideae</taxon>
        <taxon>Capsiceae</taxon>
        <taxon>Capsicum</taxon>
    </lineage>
</organism>
<dbReference type="GO" id="GO:0005886">
    <property type="term" value="C:plasma membrane"/>
    <property type="evidence" value="ECO:0007669"/>
    <property type="project" value="TreeGrafter"/>
</dbReference>
<evidence type="ECO:0000313" key="8">
    <source>
        <dbReference type="Proteomes" id="UP000224567"/>
    </source>
</evidence>
<dbReference type="PANTHER" id="PTHR27003">
    <property type="entry name" value="OS07G0166700 PROTEIN"/>
    <property type="match status" value="1"/>
</dbReference>
<evidence type="ECO:0000256" key="2">
    <source>
        <dbReference type="ARBA" id="ARBA00022679"/>
    </source>
</evidence>
<dbReference type="InterPro" id="IPR045272">
    <property type="entry name" value="ANXUR1/2-like"/>
</dbReference>
<dbReference type="EMBL" id="MLFT02000007">
    <property type="protein sequence ID" value="PHT44257.1"/>
    <property type="molecule type" value="Genomic_DNA"/>
</dbReference>
<dbReference type="InterPro" id="IPR001245">
    <property type="entry name" value="Ser-Thr/Tyr_kinase_cat_dom"/>
</dbReference>
<comment type="caution">
    <text evidence="7">The sequence shown here is derived from an EMBL/GenBank/DDBJ whole genome shotgun (WGS) entry which is preliminary data.</text>
</comment>
<dbReference type="AlphaFoldDB" id="A0A2G2WG75"/>
<dbReference type="Gene3D" id="3.30.200.20">
    <property type="entry name" value="Phosphorylase Kinase, domain 1"/>
    <property type="match status" value="1"/>
</dbReference>
<dbReference type="Proteomes" id="UP000224567">
    <property type="component" value="Unassembled WGS sequence"/>
</dbReference>
<reference evidence="7 8" key="1">
    <citation type="journal article" date="2017" name="Genome Biol.">
        <title>New reference genome sequences of hot pepper reveal the massive evolution of plant disease-resistance genes by retroduplication.</title>
        <authorList>
            <person name="Kim S."/>
            <person name="Park J."/>
            <person name="Yeom S.I."/>
            <person name="Kim Y.M."/>
            <person name="Seo E."/>
            <person name="Kim K.T."/>
            <person name="Kim M.S."/>
            <person name="Lee J.M."/>
            <person name="Cheong K."/>
            <person name="Shin H.S."/>
            <person name="Kim S.B."/>
            <person name="Han K."/>
            <person name="Lee J."/>
            <person name="Park M."/>
            <person name="Lee H.A."/>
            <person name="Lee H.Y."/>
            <person name="Lee Y."/>
            <person name="Oh S."/>
            <person name="Lee J.H."/>
            <person name="Choi E."/>
            <person name="Choi E."/>
            <person name="Lee S.E."/>
            <person name="Jeon J."/>
            <person name="Kim H."/>
            <person name="Choi G."/>
            <person name="Song H."/>
            <person name="Lee J."/>
            <person name="Lee S.C."/>
            <person name="Kwon J.K."/>
            <person name="Lee H.Y."/>
            <person name="Koo N."/>
            <person name="Hong Y."/>
            <person name="Kim R.W."/>
            <person name="Kang W.H."/>
            <person name="Huh J.H."/>
            <person name="Kang B.C."/>
            <person name="Yang T.J."/>
            <person name="Lee Y.H."/>
            <person name="Bennetzen J.L."/>
            <person name="Choi D."/>
        </authorList>
    </citation>
    <scope>NUCLEOTIDE SEQUENCE [LARGE SCALE GENOMIC DNA]</scope>
    <source>
        <strain evidence="8">cv. PBC81</strain>
    </source>
</reference>
<evidence type="ECO:0000256" key="4">
    <source>
        <dbReference type="ARBA" id="ARBA00022777"/>
    </source>
</evidence>
<dbReference type="GO" id="GO:0005524">
    <property type="term" value="F:ATP binding"/>
    <property type="evidence" value="ECO:0007669"/>
    <property type="project" value="UniProtKB-KW"/>
</dbReference>
<sequence length="175" mass="19475">MGKGKRESTVAGRSFAAMGREEGKGVVRRSGEGSGAGEIRLTDVTISGVFPRRDSNKLRFLHTPNADTSYWKSINAATENFEDNFVIGHGGFGNVYKRYIDNSATIVSSKQGVCEFETEIHMLSKLRRLHLVSLIGYCDDNNEMILVYNYMAHGILRDQITCTELIMLLSVEETS</sequence>
<dbReference type="Pfam" id="PF07714">
    <property type="entry name" value="PK_Tyr_Ser-Thr"/>
    <property type="match status" value="1"/>
</dbReference>
<evidence type="ECO:0000256" key="3">
    <source>
        <dbReference type="ARBA" id="ARBA00022741"/>
    </source>
</evidence>
<reference evidence="8" key="2">
    <citation type="journal article" date="2017" name="J. Anim. Genet.">
        <title>Multiple reference genome sequences of hot pepper reveal the massive evolution of plant disease resistance genes by retroduplication.</title>
        <authorList>
            <person name="Kim S."/>
            <person name="Park J."/>
            <person name="Yeom S.-I."/>
            <person name="Kim Y.-M."/>
            <person name="Seo E."/>
            <person name="Kim K.-T."/>
            <person name="Kim M.-S."/>
            <person name="Lee J.M."/>
            <person name="Cheong K."/>
            <person name="Shin H.-S."/>
            <person name="Kim S.-B."/>
            <person name="Han K."/>
            <person name="Lee J."/>
            <person name="Park M."/>
            <person name="Lee H.-A."/>
            <person name="Lee H.-Y."/>
            <person name="Lee Y."/>
            <person name="Oh S."/>
            <person name="Lee J.H."/>
            <person name="Choi E."/>
            <person name="Choi E."/>
            <person name="Lee S.E."/>
            <person name="Jeon J."/>
            <person name="Kim H."/>
            <person name="Choi G."/>
            <person name="Song H."/>
            <person name="Lee J."/>
            <person name="Lee S.-C."/>
            <person name="Kwon J.-K."/>
            <person name="Lee H.-Y."/>
            <person name="Koo N."/>
            <person name="Hong Y."/>
            <person name="Kim R.W."/>
            <person name="Kang W.-H."/>
            <person name="Huh J.H."/>
            <person name="Kang B.-C."/>
            <person name="Yang T.-J."/>
            <person name="Lee Y.-H."/>
            <person name="Bennetzen J.L."/>
            <person name="Choi D."/>
        </authorList>
    </citation>
    <scope>NUCLEOTIDE SEQUENCE [LARGE SCALE GENOMIC DNA]</scope>
    <source>
        <strain evidence="8">cv. PBC81</strain>
    </source>
</reference>
<evidence type="ECO:0000259" key="6">
    <source>
        <dbReference type="PROSITE" id="PS50011"/>
    </source>
</evidence>
<dbReference type="PROSITE" id="PS50011">
    <property type="entry name" value="PROTEIN_KINASE_DOM"/>
    <property type="match status" value="1"/>
</dbReference>
<dbReference type="GO" id="GO:0004674">
    <property type="term" value="F:protein serine/threonine kinase activity"/>
    <property type="evidence" value="ECO:0007669"/>
    <property type="project" value="UniProtKB-KW"/>
</dbReference>
<keyword evidence="2" id="KW-0808">Transferase</keyword>
<dbReference type="SUPFAM" id="SSF56112">
    <property type="entry name" value="Protein kinase-like (PK-like)"/>
    <property type="match status" value="1"/>
</dbReference>
<evidence type="ECO:0000256" key="5">
    <source>
        <dbReference type="ARBA" id="ARBA00022840"/>
    </source>
</evidence>
<dbReference type="OrthoDB" id="1305788at2759"/>
<evidence type="ECO:0000256" key="1">
    <source>
        <dbReference type="ARBA" id="ARBA00022527"/>
    </source>
</evidence>
<keyword evidence="5" id="KW-0067">ATP-binding</keyword>
<dbReference type="FunFam" id="3.30.200.20:FF:000039">
    <property type="entry name" value="receptor-like protein kinase FERONIA"/>
    <property type="match status" value="1"/>
</dbReference>
<protein>
    <submittedName>
        <fullName evidence="7">Receptor-like protein kinase</fullName>
    </submittedName>
</protein>
<gene>
    <name evidence="7" type="ORF">CQW23_18282</name>
</gene>
<dbReference type="PANTHER" id="PTHR27003:SF479">
    <property type="entry name" value="RECEPTOR-LIKE PROTEIN KINASE FERONIA"/>
    <property type="match status" value="1"/>
</dbReference>
<dbReference type="GO" id="GO:0009506">
    <property type="term" value="C:plasmodesma"/>
    <property type="evidence" value="ECO:0007669"/>
    <property type="project" value="TreeGrafter"/>
</dbReference>
<keyword evidence="3" id="KW-0547">Nucleotide-binding</keyword>
<dbReference type="GO" id="GO:0004714">
    <property type="term" value="F:transmembrane receptor protein tyrosine kinase activity"/>
    <property type="evidence" value="ECO:0007669"/>
    <property type="project" value="InterPro"/>
</dbReference>
<accession>A0A2G2WG75</accession>
<keyword evidence="4" id="KW-0418">Kinase</keyword>
<keyword evidence="1" id="KW-0723">Serine/threonine-protein kinase</keyword>
<name>A0A2G2WG75_CAPBA</name>